<evidence type="ECO:0000259" key="9">
    <source>
        <dbReference type="PROSITE" id="PS50123"/>
    </source>
</evidence>
<comment type="catalytic activity">
    <reaction evidence="1">
        <text>ATP + protein L-histidine = ADP + protein N-phospho-L-histidine.</text>
        <dbReference type="EC" id="2.7.13.3"/>
    </reaction>
</comment>
<dbReference type="PANTHER" id="PTHR24422">
    <property type="entry name" value="CHEMOTAXIS PROTEIN METHYLTRANSFERASE"/>
    <property type="match status" value="1"/>
</dbReference>
<dbReference type="SUPFAM" id="SSF52738">
    <property type="entry name" value="Methylesterase CheB, C-terminal domain"/>
    <property type="match status" value="1"/>
</dbReference>
<feature type="domain" description="PAC" evidence="7">
    <location>
        <begin position="912"/>
        <end position="964"/>
    </location>
</feature>
<dbReference type="Pfam" id="PF13426">
    <property type="entry name" value="PAS_9"/>
    <property type="match status" value="2"/>
</dbReference>
<feature type="domain" description="PAS" evidence="6">
    <location>
        <begin position="1209"/>
        <end position="1280"/>
    </location>
</feature>
<accession>A0ABS7G629</accession>
<dbReference type="SUPFAM" id="SSF47384">
    <property type="entry name" value="Homodimeric domain of signal transducing histidine kinase"/>
    <property type="match status" value="1"/>
</dbReference>
<keyword evidence="4" id="KW-0175">Coiled coil</keyword>
<dbReference type="InterPro" id="IPR001610">
    <property type="entry name" value="PAC"/>
</dbReference>
<feature type="domain" description="PAS" evidence="6">
    <location>
        <begin position="1083"/>
        <end position="1153"/>
    </location>
</feature>
<dbReference type="SUPFAM" id="SSF55785">
    <property type="entry name" value="PYP-like sensor domain (PAS domain)"/>
    <property type="match status" value="6"/>
</dbReference>
<dbReference type="PROSITE" id="PS50109">
    <property type="entry name" value="HIS_KIN"/>
    <property type="match status" value="1"/>
</dbReference>
<dbReference type="InterPro" id="IPR003661">
    <property type="entry name" value="HisK_dim/P_dom"/>
</dbReference>
<dbReference type="InterPro" id="IPR005467">
    <property type="entry name" value="His_kinase_dom"/>
</dbReference>
<evidence type="ECO:0000259" key="5">
    <source>
        <dbReference type="PROSITE" id="PS50109"/>
    </source>
</evidence>
<dbReference type="NCBIfam" id="TIGR00229">
    <property type="entry name" value="sensory_box"/>
    <property type="match status" value="6"/>
</dbReference>
<dbReference type="Gene3D" id="2.10.70.100">
    <property type="match status" value="1"/>
</dbReference>
<dbReference type="SMART" id="SM00388">
    <property type="entry name" value="HisKA"/>
    <property type="match status" value="1"/>
</dbReference>
<feature type="domain" description="PAS" evidence="6">
    <location>
        <begin position="965"/>
        <end position="1013"/>
    </location>
</feature>
<dbReference type="Gene3D" id="3.40.50.150">
    <property type="entry name" value="Vaccinia Virus protein VP39"/>
    <property type="match status" value="1"/>
</dbReference>
<feature type="domain" description="PAC" evidence="7">
    <location>
        <begin position="786"/>
        <end position="836"/>
    </location>
</feature>
<dbReference type="InterPro" id="IPR000673">
    <property type="entry name" value="Sig_transdc_resp-reg_Me-estase"/>
</dbReference>
<dbReference type="InterPro" id="IPR013656">
    <property type="entry name" value="PAS_4"/>
</dbReference>
<dbReference type="SMART" id="SM00138">
    <property type="entry name" value="MeTrc"/>
    <property type="match status" value="1"/>
</dbReference>
<dbReference type="CDD" id="cd16434">
    <property type="entry name" value="CheB-CheR_fusion"/>
    <property type="match status" value="1"/>
</dbReference>
<dbReference type="Pfam" id="PF00512">
    <property type="entry name" value="HisKA"/>
    <property type="match status" value="1"/>
</dbReference>
<dbReference type="InterPro" id="IPR000014">
    <property type="entry name" value="PAS"/>
</dbReference>
<dbReference type="PROSITE" id="PS50113">
    <property type="entry name" value="PAC"/>
    <property type="match status" value="5"/>
</dbReference>
<feature type="domain" description="PAS" evidence="6">
    <location>
        <begin position="1336"/>
        <end position="1408"/>
    </location>
</feature>
<evidence type="ECO:0000256" key="3">
    <source>
        <dbReference type="PROSITE-ProRule" id="PRU00050"/>
    </source>
</evidence>
<dbReference type="SUPFAM" id="SSF55874">
    <property type="entry name" value="ATPase domain of HSP90 chaperone/DNA topoisomerase II/histidine kinase"/>
    <property type="match status" value="1"/>
</dbReference>
<dbReference type="Pfam" id="PF08447">
    <property type="entry name" value="PAS_3"/>
    <property type="match status" value="2"/>
</dbReference>
<dbReference type="SUPFAM" id="SSF53335">
    <property type="entry name" value="S-adenosyl-L-methionine-dependent methyltransferases"/>
    <property type="match status" value="1"/>
</dbReference>
<dbReference type="InterPro" id="IPR013655">
    <property type="entry name" value="PAS_fold_3"/>
</dbReference>
<dbReference type="PRINTS" id="PR00996">
    <property type="entry name" value="CHERMTFRASE"/>
</dbReference>
<dbReference type="InterPro" id="IPR022641">
    <property type="entry name" value="CheR_N"/>
</dbReference>
<proteinExistence type="predicted"/>
<dbReference type="EC" id="2.7.13.3" evidence="2"/>
<keyword evidence="11" id="KW-1185">Reference proteome</keyword>
<feature type="domain" description="PAC" evidence="7">
    <location>
        <begin position="1284"/>
        <end position="1335"/>
    </location>
</feature>
<dbReference type="Pfam" id="PF01739">
    <property type="entry name" value="CheR"/>
    <property type="match status" value="1"/>
</dbReference>
<dbReference type="Proteomes" id="UP000812961">
    <property type="component" value="Unassembled WGS sequence"/>
</dbReference>
<name>A0ABS7G629_9BACT</name>
<dbReference type="Gene3D" id="1.10.287.130">
    <property type="match status" value="1"/>
</dbReference>
<feature type="domain" description="PAC" evidence="7">
    <location>
        <begin position="1156"/>
        <end position="1208"/>
    </location>
</feature>
<comment type="caution">
    <text evidence="3">Lacks conserved residue(s) required for the propagation of feature annotation.</text>
</comment>
<feature type="domain" description="Histidine kinase" evidence="5">
    <location>
        <begin position="1469"/>
        <end position="1683"/>
    </location>
</feature>
<dbReference type="CDD" id="cd00075">
    <property type="entry name" value="HATPase"/>
    <property type="match status" value="1"/>
</dbReference>
<dbReference type="InterPro" id="IPR003594">
    <property type="entry name" value="HATPase_dom"/>
</dbReference>
<dbReference type="Gene3D" id="3.30.450.20">
    <property type="entry name" value="PAS domain"/>
    <property type="match status" value="6"/>
</dbReference>
<dbReference type="InterPro" id="IPR050903">
    <property type="entry name" value="Bact_Chemotaxis_MeTrfase"/>
</dbReference>
<dbReference type="SMART" id="SM00387">
    <property type="entry name" value="HATPase_c"/>
    <property type="match status" value="1"/>
</dbReference>
<dbReference type="CDD" id="cd00130">
    <property type="entry name" value="PAS"/>
    <property type="match status" value="6"/>
</dbReference>
<dbReference type="InterPro" id="IPR036890">
    <property type="entry name" value="HATPase_C_sf"/>
</dbReference>
<dbReference type="Gene3D" id="3.30.565.10">
    <property type="entry name" value="Histidine kinase-like ATPase, C-terminal domain"/>
    <property type="match status" value="1"/>
</dbReference>
<dbReference type="Pfam" id="PF13596">
    <property type="entry name" value="PAS_10"/>
    <property type="match status" value="1"/>
</dbReference>
<dbReference type="SMART" id="SM00091">
    <property type="entry name" value="PAS"/>
    <property type="match status" value="7"/>
</dbReference>
<dbReference type="InterPro" id="IPR035909">
    <property type="entry name" value="CheB_C"/>
</dbReference>
<dbReference type="EMBL" id="JAICCF010000001">
    <property type="protein sequence ID" value="MBW8683092.1"/>
    <property type="molecule type" value="Genomic_DNA"/>
</dbReference>
<dbReference type="Pfam" id="PF03705">
    <property type="entry name" value="CheR_N"/>
    <property type="match status" value="1"/>
</dbReference>
<evidence type="ECO:0000256" key="1">
    <source>
        <dbReference type="ARBA" id="ARBA00000085"/>
    </source>
</evidence>
<feature type="coiled-coil region" evidence="4">
    <location>
        <begin position="636"/>
        <end position="712"/>
    </location>
</feature>
<feature type="domain" description="CheB-type methylesterase" evidence="8">
    <location>
        <begin position="1"/>
        <end position="189"/>
    </location>
</feature>
<dbReference type="InterPro" id="IPR022642">
    <property type="entry name" value="CheR_C"/>
</dbReference>
<dbReference type="PANTHER" id="PTHR24422:SF10">
    <property type="entry name" value="CHEMOTAXIS PROTEIN METHYLTRANSFERASE 2"/>
    <property type="match status" value="1"/>
</dbReference>
<gene>
    <name evidence="10" type="ORF">K1Y79_01985</name>
</gene>
<dbReference type="InterPro" id="IPR035965">
    <property type="entry name" value="PAS-like_dom_sf"/>
</dbReference>
<feature type="domain" description="CheR-type methyltransferase" evidence="9">
    <location>
        <begin position="197"/>
        <end position="460"/>
    </location>
</feature>
<evidence type="ECO:0000256" key="4">
    <source>
        <dbReference type="SAM" id="Coils"/>
    </source>
</evidence>
<dbReference type="InterPro" id="IPR000700">
    <property type="entry name" value="PAS-assoc_C"/>
</dbReference>
<dbReference type="Pfam" id="PF01339">
    <property type="entry name" value="CheB_methylest"/>
    <property type="match status" value="1"/>
</dbReference>
<feature type="domain" description="PAS" evidence="6">
    <location>
        <begin position="837"/>
        <end position="894"/>
    </location>
</feature>
<evidence type="ECO:0000313" key="11">
    <source>
        <dbReference type="Proteomes" id="UP000812961"/>
    </source>
</evidence>
<dbReference type="CDD" id="cd00082">
    <property type="entry name" value="HisKA"/>
    <property type="match status" value="1"/>
</dbReference>
<dbReference type="Pfam" id="PF02518">
    <property type="entry name" value="HATPase_c"/>
    <property type="match status" value="1"/>
</dbReference>
<dbReference type="PROSITE" id="PS50112">
    <property type="entry name" value="PAS"/>
    <property type="match status" value="5"/>
</dbReference>
<dbReference type="RefSeq" id="WP_220248325.1">
    <property type="nucleotide sequence ID" value="NZ_JAICCF010000001.1"/>
</dbReference>
<evidence type="ECO:0000259" key="7">
    <source>
        <dbReference type="PROSITE" id="PS50113"/>
    </source>
</evidence>
<dbReference type="InterPro" id="IPR000780">
    <property type="entry name" value="CheR_MeTrfase"/>
</dbReference>
<organism evidence="10 11">
    <name type="scientific">Chitinophaga rhizophila</name>
    <dbReference type="NCBI Taxonomy" id="2866212"/>
    <lineage>
        <taxon>Bacteria</taxon>
        <taxon>Pseudomonadati</taxon>
        <taxon>Bacteroidota</taxon>
        <taxon>Chitinophagia</taxon>
        <taxon>Chitinophagales</taxon>
        <taxon>Chitinophagaceae</taxon>
        <taxon>Chitinophaga</taxon>
    </lineage>
</organism>
<dbReference type="InterPro" id="IPR029063">
    <property type="entry name" value="SAM-dependent_MTases_sf"/>
</dbReference>
<evidence type="ECO:0000259" key="8">
    <source>
        <dbReference type="PROSITE" id="PS50122"/>
    </source>
</evidence>
<dbReference type="PROSITE" id="PS50123">
    <property type="entry name" value="CHER"/>
    <property type="match status" value="1"/>
</dbReference>
<evidence type="ECO:0000313" key="10">
    <source>
        <dbReference type="EMBL" id="MBW8683092.1"/>
    </source>
</evidence>
<comment type="caution">
    <text evidence="10">The sequence shown here is derived from an EMBL/GenBank/DDBJ whole genome shotgun (WGS) entry which is preliminary data.</text>
</comment>
<evidence type="ECO:0000259" key="6">
    <source>
        <dbReference type="PROSITE" id="PS50112"/>
    </source>
</evidence>
<dbReference type="InterPro" id="IPR036097">
    <property type="entry name" value="HisK_dim/P_sf"/>
</dbReference>
<protein>
    <recommendedName>
        <fullName evidence="2">histidine kinase</fullName>
        <ecNumber evidence="2">2.7.13.3</ecNumber>
    </recommendedName>
</protein>
<feature type="domain" description="PAC" evidence="7">
    <location>
        <begin position="1411"/>
        <end position="1465"/>
    </location>
</feature>
<dbReference type="Pfam" id="PF08448">
    <property type="entry name" value="PAS_4"/>
    <property type="match status" value="1"/>
</dbReference>
<dbReference type="SUPFAM" id="SSF47757">
    <property type="entry name" value="Chemotaxis receptor methyltransferase CheR, N-terminal domain"/>
    <property type="match status" value="1"/>
</dbReference>
<evidence type="ECO:0000256" key="2">
    <source>
        <dbReference type="ARBA" id="ARBA00012438"/>
    </source>
</evidence>
<dbReference type="SMART" id="SM00086">
    <property type="entry name" value="PAC"/>
    <property type="match status" value="5"/>
</dbReference>
<reference evidence="10 11" key="1">
    <citation type="submission" date="2021-08" db="EMBL/GenBank/DDBJ databases">
        <title>The genome sequence of Chitinophaga sp. B61.</title>
        <authorList>
            <person name="Zhang X."/>
        </authorList>
    </citation>
    <scope>NUCLEOTIDE SEQUENCE [LARGE SCALE GENOMIC DNA]</scope>
    <source>
        <strain evidence="10 11">B61</strain>
    </source>
</reference>
<sequence length="1685" mass="190202">MNNFLVAGIGAAEGGIEALEAFFQVTPVNAGIAYIVLLHSSPGHNSPLAAVLQRLTAMPVMQVTHRTAIRPDVVYVIPSDKNVEITDGYLTVTDNADIATQRAPVDVFLRSLANAYDGRSVCILLSGLGANGSMGLKRVKERGGAVFVQHPGEANFNEMPRHAIATGMVDEILYAREIPAKIINYRKASSILHIDDNADEQVHLDEQVLRSILTELRLHTGYDFTEYKEQTLLRRIGRRLPLHGLPDLPAYATFLRQHPDESNALLKDLLISVTNFFRDKRIFEELKTIILPKILDGKAHGDGIRIWIAGCATGEEAYSIAMLCADLTADIPNPPKIQLFATDIDERAILAAREGFYTINDAADIPPDLLGRHFISEKDGYRVRSELREMILFASHNFLKDPPFSHIDLISCRNVLIYLNRSTQERVVQSFHFALNPGGFLLLGTAESVDGASELYDNYSRELHIWQTRRSLPKKVVISQRPVIKELPTPQQKTRLRARPEQPSFGPLHLRLLELYAPPSLIVNDAYDIVHSSEHAGKYLRVAGGEPTRKLLKLVPEELRADLRTALYTASRHKVAATASGLKMYVADQAETLNIHVRPAPELYDPAAGDFLLVIFEAVTDQKYEVTHVVASDEPARRLDEEIVVLKAQLRAVNEKHELAIEELKSGNEELQAMYEELRAASDEMESGKEELQSINEELRAVNHELKIKVEESSMTSNNLRNIINSTDIGTIILDRNFQLVLFTPAAGNIFNLIPADLTRPLSDITSRLIKDNLVAIAEKVLLTLHSVEQEMETSDGGTFLTRITPYRTDQDRILGVVISFVDITASKKVERALRNAEEWRKLIIESAADYAILTLDPDRKVNSWNSGAQNVFGYADEEMIGRSGDELFVPEDRLKGDPEKEAALALTVGRAENERWHLRRDKSRFWGSGITHPLRDDNGNPVGFVKIMQDLTGRKHAEQALMQAHTHLSEILESIGDFFYALDKDYCFTYVNNKAEEAWGVQRSAILGKPFLAAFPQAANSESWRMQLQVMETRESVHYEVVSPFLHRWISVGIFPSSSGGISVFFHDIEDRKRTEHALRASEARTRTLADTIPHILWANDVAGQAIYFNKRWFDYSGLSEEDAIGPGWQAIVHPDDATQAIERWNMSFAAGEIFDTEFRLRRHDGVYRWFIVRNVPLKNHAGEMLHWFGSATDIEELKNLQDHLTRSEERLRVTTESAVDYAIISMDLNRIVQSWSSGAERIFEYTEQEMQGRSADIIFTPEDRAAGAPEQEMVMARDEGRAPDERWHMRKDGRRFYMSGVMRPIYHQGTIAGYVKVARDMTRQKEGDEMLRLSEERYRIALASAEMAAWDWNTETDSVVWNEQHFHILGLMPDGKEKSLDFFTRFIHTEDVDKVSEALQNVVNGESQFNMEFRIRRADNDHIRWMSGFGRAVTRDEHGHAARMVGVMYDITPRKRIQEQKDEFISIASHELRTPVTSMKAYTQLLQEILEERGDTQNVSLMKKLDRQVDRLISLIFTLLDATQITEGKLKLHKTDFPIDELIMEVVDIQQGIAGSQQIVPMLKANTIIHADQERIRQVVINLIANAIKYAPGTEQIIVTSGLTDGSVTICVQDFGVGLDEREQQKIFERFFRDEDVGSISGLGLSLYISAMILRRHGGGITVASQKGAGALFCITLPIRGDE</sequence>
<dbReference type="PROSITE" id="PS50122">
    <property type="entry name" value="CHEB"/>
    <property type="match status" value="1"/>
</dbReference>
<dbReference type="Gene3D" id="3.40.50.180">
    <property type="entry name" value="Methylesterase CheB, C-terminal domain"/>
    <property type="match status" value="1"/>
</dbReference>